<sequence>MDKRLHDDTLVSGRFETEWSGVDFSRRMRTRRAAIRHSRLVKVLKVGIPGLGILLFVGVVALIGITNYLSNLGFGKISLTADGLVMDQPELSGHDGKRSYRVAATRAIQRISDPRIFDLETIVAELKVEQNQRVAIEAANGTYDSQAETLRLSGGISVATSDGHSAELERLFVDLQEGSLTTDDPISIATSQGTLKASRMRFDKHDSSLVFFDGISMTLQPPAKETEK</sequence>
<name>A0A7X3LX49_9HYPH</name>
<gene>
    <name evidence="2" type="primary">lptC</name>
    <name evidence="2" type="ORF">GR183_17520</name>
</gene>
<feature type="transmembrane region" description="Helical" evidence="1">
    <location>
        <begin position="46"/>
        <end position="69"/>
    </location>
</feature>
<reference evidence="2 3" key="1">
    <citation type="submission" date="2019-12" db="EMBL/GenBank/DDBJ databases">
        <authorList>
            <person name="Li M."/>
        </authorList>
    </citation>
    <scope>NUCLEOTIDE SEQUENCE [LARGE SCALE GENOMIC DNA]</scope>
    <source>
        <strain evidence="2 3">GBMRC 2046</strain>
    </source>
</reference>
<dbReference type="EMBL" id="WUMV01000008">
    <property type="protein sequence ID" value="MXN66717.1"/>
    <property type="molecule type" value="Genomic_DNA"/>
</dbReference>
<keyword evidence="3" id="KW-1185">Reference proteome</keyword>
<evidence type="ECO:0000256" key="1">
    <source>
        <dbReference type="SAM" id="Phobius"/>
    </source>
</evidence>
<dbReference type="GO" id="GO:0005886">
    <property type="term" value="C:plasma membrane"/>
    <property type="evidence" value="ECO:0007669"/>
    <property type="project" value="InterPro"/>
</dbReference>
<dbReference type="RefSeq" id="WP_160776959.1">
    <property type="nucleotide sequence ID" value="NZ_WUMV01000008.1"/>
</dbReference>
<proteinExistence type="predicted"/>
<dbReference type="InterPro" id="IPR026265">
    <property type="entry name" value="LptC"/>
</dbReference>
<dbReference type="InterPro" id="IPR010664">
    <property type="entry name" value="LipoPS_assembly_LptC-rel"/>
</dbReference>
<dbReference type="NCBIfam" id="TIGR04409">
    <property type="entry name" value="LptC_YrbK"/>
    <property type="match status" value="1"/>
</dbReference>
<dbReference type="GO" id="GO:0015221">
    <property type="term" value="F:lipopolysaccharide transmembrane transporter activity"/>
    <property type="evidence" value="ECO:0007669"/>
    <property type="project" value="InterPro"/>
</dbReference>
<dbReference type="Proteomes" id="UP000433101">
    <property type="component" value="Unassembled WGS sequence"/>
</dbReference>
<accession>A0A7X3LX49</accession>
<dbReference type="AlphaFoldDB" id="A0A7X3LX49"/>
<evidence type="ECO:0000313" key="2">
    <source>
        <dbReference type="EMBL" id="MXN66717.1"/>
    </source>
</evidence>
<comment type="caution">
    <text evidence="2">The sequence shown here is derived from an EMBL/GenBank/DDBJ whole genome shotgun (WGS) entry which is preliminary data.</text>
</comment>
<keyword evidence="1" id="KW-0472">Membrane</keyword>
<keyword evidence="1" id="KW-1133">Transmembrane helix</keyword>
<dbReference type="Pfam" id="PF06835">
    <property type="entry name" value="LptC"/>
    <property type="match status" value="1"/>
</dbReference>
<organism evidence="2 3">
    <name type="scientific">Stappia sediminis</name>
    <dbReference type="NCBI Taxonomy" id="2692190"/>
    <lineage>
        <taxon>Bacteria</taxon>
        <taxon>Pseudomonadati</taxon>
        <taxon>Pseudomonadota</taxon>
        <taxon>Alphaproteobacteria</taxon>
        <taxon>Hyphomicrobiales</taxon>
        <taxon>Stappiaceae</taxon>
        <taxon>Stappia</taxon>
    </lineage>
</organism>
<dbReference type="Gene3D" id="2.60.450.10">
    <property type="entry name" value="Lipopolysaccharide (LPS) transport protein A like domain"/>
    <property type="match status" value="1"/>
</dbReference>
<evidence type="ECO:0000313" key="3">
    <source>
        <dbReference type="Proteomes" id="UP000433101"/>
    </source>
</evidence>
<protein>
    <submittedName>
        <fullName evidence="2">LPS export ABC transporter periplasmic protein LptC</fullName>
    </submittedName>
</protein>
<keyword evidence="1" id="KW-0812">Transmembrane</keyword>